<sequence length="294" mass="31625">MTEPSPAELPVRRLTLDDLPACLDLAEDRGWQREEHKWRLLLSVGQGYGIDAPDRPGGLLAAFVLTPYGTRPDGSAEYTCVSMVLVAERRARQGLGRRMMRHAIAESGSAVPFLTATPNGRPLYEELGFRDVGSLVFLSGTFTGEHPPPSGTSVRAATAADLPAVLALDAVAFGTDRTELLTRLPSFASRFVVAENGAGDLTGFAAAWPNPTVTIVGPVVADDLATARALTADLCTRAEGPVRFDVDTRHEELHDWLRTHGLDGDYRCSLMIRSADDLPGDIGRRFAPYSVALG</sequence>
<comment type="caution">
    <text evidence="2">The sequence shown here is derived from an EMBL/GenBank/DDBJ whole genome shotgun (WGS) entry which is preliminary data.</text>
</comment>
<dbReference type="Proteomes" id="UP001501358">
    <property type="component" value="Unassembled WGS sequence"/>
</dbReference>
<dbReference type="CDD" id="cd04301">
    <property type="entry name" value="NAT_SF"/>
    <property type="match status" value="1"/>
</dbReference>
<dbReference type="RefSeq" id="WP_344383857.1">
    <property type="nucleotide sequence ID" value="NZ_BAAATA010000017.1"/>
</dbReference>
<dbReference type="InterPro" id="IPR016181">
    <property type="entry name" value="Acyl_CoA_acyltransferase"/>
</dbReference>
<accession>A0ABN3M0A2</accession>
<dbReference type="PROSITE" id="PS51186">
    <property type="entry name" value="GNAT"/>
    <property type="match status" value="1"/>
</dbReference>
<keyword evidence="3" id="KW-1185">Reference proteome</keyword>
<dbReference type="Gene3D" id="3.40.630.90">
    <property type="match status" value="1"/>
</dbReference>
<evidence type="ECO:0000259" key="1">
    <source>
        <dbReference type="PROSITE" id="PS51186"/>
    </source>
</evidence>
<evidence type="ECO:0000313" key="3">
    <source>
        <dbReference type="Proteomes" id="UP001501358"/>
    </source>
</evidence>
<dbReference type="InterPro" id="IPR041496">
    <property type="entry name" value="YitH/HolE_GNAT"/>
</dbReference>
<dbReference type="Gene3D" id="3.40.630.30">
    <property type="match status" value="1"/>
</dbReference>
<proteinExistence type="predicted"/>
<dbReference type="PANTHER" id="PTHR47237">
    <property type="entry name" value="SLL0310 PROTEIN"/>
    <property type="match status" value="1"/>
</dbReference>
<gene>
    <name evidence="2" type="ORF">GCM10010406_32010</name>
</gene>
<dbReference type="SUPFAM" id="SSF55729">
    <property type="entry name" value="Acyl-CoA N-acyltransferases (Nat)"/>
    <property type="match status" value="1"/>
</dbReference>
<evidence type="ECO:0000313" key="2">
    <source>
        <dbReference type="EMBL" id="GAA2493530.1"/>
    </source>
</evidence>
<organism evidence="2 3">
    <name type="scientific">Streptomyces thermolineatus</name>
    <dbReference type="NCBI Taxonomy" id="44033"/>
    <lineage>
        <taxon>Bacteria</taxon>
        <taxon>Bacillati</taxon>
        <taxon>Actinomycetota</taxon>
        <taxon>Actinomycetes</taxon>
        <taxon>Kitasatosporales</taxon>
        <taxon>Streptomycetaceae</taxon>
        <taxon>Streptomyces</taxon>
    </lineage>
</organism>
<dbReference type="InterPro" id="IPR000182">
    <property type="entry name" value="GNAT_dom"/>
</dbReference>
<dbReference type="Pfam" id="PF18014">
    <property type="entry name" value="Acetyltransf_18"/>
    <property type="match status" value="1"/>
</dbReference>
<protein>
    <submittedName>
        <fullName evidence="2">GNAT family N-acetyltransferase</fullName>
    </submittedName>
</protein>
<dbReference type="Pfam" id="PF13673">
    <property type="entry name" value="Acetyltransf_10"/>
    <property type="match status" value="1"/>
</dbReference>
<dbReference type="EMBL" id="BAAATA010000017">
    <property type="protein sequence ID" value="GAA2493530.1"/>
    <property type="molecule type" value="Genomic_DNA"/>
</dbReference>
<dbReference type="PANTHER" id="PTHR47237:SF2">
    <property type="entry name" value="BLL4206 PROTEIN"/>
    <property type="match status" value="1"/>
</dbReference>
<name>A0ABN3M0A2_9ACTN</name>
<reference evidence="2 3" key="1">
    <citation type="journal article" date="2019" name="Int. J. Syst. Evol. Microbiol.">
        <title>The Global Catalogue of Microorganisms (GCM) 10K type strain sequencing project: providing services to taxonomists for standard genome sequencing and annotation.</title>
        <authorList>
            <consortium name="The Broad Institute Genomics Platform"/>
            <consortium name="The Broad Institute Genome Sequencing Center for Infectious Disease"/>
            <person name="Wu L."/>
            <person name="Ma J."/>
        </authorList>
    </citation>
    <scope>NUCLEOTIDE SEQUENCE [LARGE SCALE GENOMIC DNA]</scope>
    <source>
        <strain evidence="2 3">JCM 6307</strain>
    </source>
</reference>
<dbReference type="InterPro" id="IPR052729">
    <property type="entry name" value="Acyl/Acetyltrans_Enzymes"/>
</dbReference>
<feature type="domain" description="N-acetyltransferase" evidence="1">
    <location>
        <begin position="9"/>
        <end position="149"/>
    </location>
</feature>